<name>A0A1C3CUK4_9GAMM</name>
<comment type="caution">
    <text evidence="2">The sequence shown here is derived from an EMBL/GenBank/DDBJ whole genome shotgun (WGS) entry which is preliminary data.</text>
</comment>
<evidence type="ECO:0000313" key="2">
    <source>
        <dbReference type="EMBL" id="ODA12460.1"/>
    </source>
</evidence>
<evidence type="ECO:0000313" key="3">
    <source>
        <dbReference type="Proteomes" id="UP000186553"/>
    </source>
</evidence>
<feature type="domain" description="DUF551" evidence="1">
    <location>
        <begin position="12"/>
        <end position="71"/>
    </location>
</feature>
<organism evidence="2 3">
    <name type="scientific">Acinetobacter celticus</name>
    <dbReference type="NCBI Taxonomy" id="1891224"/>
    <lineage>
        <taxon>Bacteria</taxon>
        <taxon>Pseudomonadati</taxon>
        <taxon>Pseudomonadota</taxon>
        <taxon>Gammaproteobacteria</taxon>
        <taxon>Moraxellales</taxon>
        <taxon>Moraxellaceae</taxon>
        <taxon>Acinetobacter</taxon>
    </lineage>
</organism>
<accession>A0A1C3CUK4</accession>
<evidence type="ECO:0000259" key="1">
    <source>
        <dbReference type="Pfam" id="PF04448"/>
    </source>
</evidence>
<dbReference type="AlphaFoldDB" id="A0A1C3CUK4"/>
<dbReference type="EMBL" id="MBDL01000011">
    <property type="protein sequence ID" value="ODA12460.1"/>
    <property type="molecule type" value="Genomic_DNA"/>
</dbReference>
<protein>
    <recommendedName>
        <fullName evidence="1">DUF551 domain-containing protein</fullName>
    </recommendedName>
</protein>
<dbReference type="STRING" id="1891224.BBP83_11270"/>
<dbReference type="InterPro" id="IPR007539">
    <property type="entry name" value="DUF551"/>
</dbReference>
<sequence length="72" mass="8505">MENNPQNMYQMISLKDYLPPIGEKVLIYRPHAHLQPDQDSNFKIAKYIGEGIWIGSFFKHEITHWLPLIKPL</sequence>
<gene>
    <name evidence="2" type="ORF">BBP83_11270</name>
</gene>
<dbReference type="RefSeq" id="WP_068888981.1">
    <property type="nucleotide sequence ID" value="NZ_CBCRUU010000014.1"/>
</dbReference>
<keyword evidence="3" id="KW-1185">Reference proteome</keyword>
<proteinExistence type="predicted"/>
<reference evidence="2 3" key="1">
    <citation type="submission" date="2016-07" db="EMBL/GenBank/DDBJ databases">
        <title>Acinetobacter sp. ANC 4603.</title>
        <authorList>
            <person name="Radolfova-Krizova L."/>
            <person name="Nemec A."/>
        </authorList>
    </citation>
    <scope>NUCLEOTIDE SEQUENCE [LARGE SCALE GENOMIC DNA]</scope>
    <source>
        <strain evidence="2 3">ANC 4603</strain>
    </source>
</reference>
<dbReference type="OrthoDB" id="6713594at2"/>
<dbReference type="Pfam" id="PF04448">
    <property type="entry name" value="DUF551"/>
    <property type="match status" value="1"/>
</dbReference>
<dbReference type="Proteomes" id="UP000186553">
    <property type="component" value="Unassembled WGS sequence"/>
</dbReference>